<gene>
    <name evidence="2" type="ORF">GCM10011509_31150</name>
</gene>
<keyword evidence="1" id="KW-1133">Transmembrane helix</keyword>
<reference evidence="3" key="1">
    <citation type="journal article" date="2019" name="Int. J. Syst. Evol. Microbiol.">
        <title>The Global Catalogue of Microorganisms (GCM) 10K type strain sequencing project: providing services to taxonomists for standard genome sequencing and annotation.</title>
        <authorList>
            <consortium name="The Broad Institute Genomics Platform"/>
            <consortium name="The Broad Institute Genome Sequencing Center for Infectious Disease"/>
            <person name="Wu L."/>
            <person name="Ma J."/>
        </authorList>
    </citation>
    <scope>NUCLEOTIDE SEQUENCE [LARGE SCALE GENOMIC DNA]</scope>
    <source>
        <strain evidence="3">CGMCC 1.5362</strain>
    </source>
</reference>
<dbReference type="EMBL" id="BMLB01000007">
    <property type="protein sequence ID" value="GGK80406.1"/>
    <property type="molecule type" value="Genomic_DNA"/>
</dbReference>
<dbReference type="RefSeq" id="WP_022922369.1">
    <property type="nucleotide sequence ID" value="NZ_BMLB01000007.1"/>
</dbReference>
<dbReference type="Proteomes" id="UP000662111">
    <property type="component" value="Unassembled WGS sequence"/>
</dbReference>
<keyword evidence="1" id="KW-0472">Membrane</keyword>
<sequence>MTVRDIDRVRRRQRWRARSDRAVTVMAGSLAVVAGLTLLPQAWQQSVISGGCRVLSLGVTDCVARLYEPPAPDLRAVPLCEVDQVVEQMVPTVERQRIRFSSGGELERWVGRDGTIRVVAVPEVPEEGATDGWAPAPWPTTTLLPGVDLPQQAQWTFPDGEGEREFVAALQQQHALLDQRVSAVAALLPDDAAERAEEVLTPSAWAAVGHLGTTPTGADRTRSTADGAVHLAGRTARLLDDTQASVTYTTVDSVGTAPDGAGAVGVVRWGRSEVGRATELIGTWAWQDGGQVRVVHLLLPLAEGDQDEFEEWLGAEGGPSLHLDFLTAGDQDGESGLDRLVAAAGTVATEVRTDTDPQSYVEHVRTQMFLDRRPFGELPGTRGATSLVRPQPSGGDRVAVEVQC</sequence>
<accession>A0ABQ2FD27</accession>
<evidence type="ECO:0000256" key="1">
    <source>
        <dbReference type="SAM" id="Phobius"/>
    </source>
</evidence>
<keyword evidence="1" id="KW-0812">Transmembrane</keyword>
<keyword evidence="3" id="KW-1185">Reference proteome</keyword>
<comment type="caution">
    <text evidence="2">The sequence shown here is derived from an EMBL/GenBank/DDBJ whole genome shotgun (WGS) entry which is preliminary data.</text>
</comment>
<proteinExistence type="predicted"/>
<organism evidence="2 3">
    <name type="scientific">Ornithinimicrobium pekingense</name>
    <dbReference type="NCBI Taxonomy" id="384677"/>
    <lineage>
        <taxon>Bacteria</taxon>
        <taxon>Bacillati</taxon>
        <taxon>Actinomycetota</taxon>
        <taxon>Actinomycetes</taxon>
        <taxon>Micrococcales</taxon>
        <taxon>Ornithinimicrobiaceae</taxon>
        <taxon>Ornithinimicrobium</taxon>
    </lineage>
</organism>
<name>A0ABQ2FD27_9MICO</name>
<evidence type="ECO:0000313" key="3">
    <source>
        <dbReference type="Proteomes" id="UP000662111"/>
    </source>
</evidence>
<feature type="transmembrane region" description="Helical" evidence="1">
    <location>
        <begin position="21"/>
        <end position="43"/>
    </location>
</feature>
<protein>
    <submittedName>
        <fullName evidence="2">Uncharacterized protein</fullName>
    </submittedName>
</protein>
<evidence type="ECO:0000313" key="2">
    <source>
        <dbReference type="EMBL" id="GGK80406.1"/>
    </source>
</evidence>